<keyword evidence="1" id="KW-1133">Transmembrane helix</keyword>
<keyword evidence="2" id="KW-1185">Reference proteome</keyword>
<evidence type="ECO:0000256" key="1">
    <source>
        <dbReference type="SAM" id="Phobius"/>
    </source>
</evidence>
<protein>
    <submittedName>
        <fullName evidence="3">7TM_GPCR_Srx domain-containing protein</fullName>
    </submittedName>
</protein>
<organism evidence="2 3">
    <name type="scientific">Steinernema glaseri</name>
    <dbReference type="NCBI Taxonomy" id="37863"/>
    <lineage>
        <taxon>Eukaryota</taxon>
        <taxon>Metazoa</taxon>
        <taxon>Ecdysozoa</taxon>
        <taxon>Nematoda</taxon>
        <taxon>Chromadorea</taxon>
        <taxon>Rhabditida</taxon>
        <taxon>Tylenchina</taxon>
        <taxon>Panagrolaimomorpha</taxon>
        <taxon>Strongyloidoidea</taxon>
        <taxon>Steinernematidae</taxon>
        <taxon>Steinernema</taxon>
    </lineage>
</organism>
<accession>A0A1I8ABX5</accession>
<feature type="transmembrane region" description="Helical" evidence="1">
    <location>
        <begin position="9"/>
        <end position="27"/>
    </location>
</feature>
<dbReference type="AlphaFoldDB" id="A0A1I8ABX5"/>
<keyword evidence="1" id="KW-0812">Transmembrane</keyword>
<evidence type="ECO:0000313" key="3">
    <source>
        <dbReference type="WBParaSite" id="L893_g3872.t1"/>
    </source>
</evidence>
<dbReference type="Proteomes" id="UP000095287">
    <property type="component" value="Unplaced"/>
</dbReference>
<sequence>MLAVPKTQCVLKNSLFCFLVITTYSISDVIKFIHLKSYQKQRSSSHVSFMFAQIFCLGLIAFSILAADMVFSVKIRHSLIDANYVGNFGPEYTIGSVEE</sequence>
<proteinExistence type="predicted"/>
<dbReference type="WBParaSite" id="L893_g3872.t1">
    <property type="protein sequence ID" value="L893_g3872.t1"/>
    <property type="gene ID" value="L893_g3872"/>
</dbReference>
<evidence type="ECO:0000313" key="2">
    <source>
        <dbReference type="Proteomes" id="UP000095287"/>
    </source>
</evidence>
<keyword evidence="1" id="KW-0472">Membrane</keyword>
<reference evidence="3" key="1">
    <citation type="submission" date="2016-11" db="UniProtKB">
        <authorList>
            <consortium name="WormBaseParasite"/>
        </authorList>
    </citation>
    <scope>IDENTIFICATION</scope>
</reference>
<feature type="transmembrane region" description="Helical" evidence="1">
    <location>
        <begin position="47"/>
        <end position="71"/>
    </location>
</feature>
<name>A0A1I8ABX5_9BILA</name>